<evidence type="ECO:0000313" key="2">
    <source>
        <dbReference type="Proteomes" id="UP001500782"/>
    </source>
</evidence>
<dbReference type="RefSeq" id="WP_343800145.1">
    <property type="nucleotide sequence ID" value="NZ_BAAADJ010000046.1"/>
</dbReference>
<dbReference type="EMBL" id="BAAADJ010000046">
    <property type="protein sequence ID" value="GAA0336369.1"/>
    <property type="molecule type" value="Genomic_DNA"/>
</dbReference>
<keyword evidence="2" id="KW-1185">Reference proteome</keyword>
<reference evidence="1 2" key="1">
    <citation type="journal article" date="2019" name="Int. J. Syst. Evol. Microbiol.">
        <title>The Global Catalogue of Microorganisms (GCM) 10K type strain sequencing project: providing services to taxonomists for standard genome sequencing and annotation.</title>
        <authorList>
            <consortium name="The Broad Institute Genomics Platform"/>
            <consortium name="The Broad Institute Genome Sequencing Center for Infectious Disease"/>
            <person name="Wu L."/>
            <person name="Ma J."/>
        </authorList>
    </citation>
    <scope>NUCLEOTIDE SEQUENCE [LARGE SCALE GENOMIC DNA]</scope>
    <source>
        <strain evidence="1 2">JCM 9731</strain>
    </source>
</reference>
<proteinExistence type="predicted"/>
<evidence type="ECO:0000313" key="1">
    <source>
        <dbReference type="EMBL" id="GAA0336369.1"/>
    </source>
</evidence>
<sequence>MKPILELNQDIQNKIQEIEHQCEFLCKQVSSLFTNNFKEHDLELIVEFLRTKNKHVTKEQNYFQKEYHSFIEVGIEKDGEYIPNARLSIWKCKEEWFKLVGYITEYPTEKIEEFVKETIKEMMVDLNEKL</sequence>
<dbReference type="Proteomes" id="UP001500782">
    <property type="component" value="Unassembled WGS sequence"/>
</dbReference>
<name>A0ABN0WG28_9BACI</name>
<gene>
    <name evidence="1" type="ORF">GCM10008967_28420</name>
</gene>
<protein>
    <submittedName>
        <fullName evidence="1">Uncharacterized protein</fullName>
    </submittedName>
</protein>
<comment type="caution">
    <text evidence="1">The sequence shown here is derived from an EMBL/GenBank/DDBJ whole genome shotgun (WGS) entry which is preliminary data.</text>
</comment>
<organism evidence="1 2">
    <name type="scientific">Bacillus carboniphilus</name>
    <dbReference type="NCBI Taxonomy" id="86663"/>
    <lineage>
        <taxon>Bacteria</taxon>
        <taxon>Bacillati</taxon>
        <taxon>Bacillota</taxon>
        <taxon>Bacilli</taxon>
        <taxon>Bacillales</taxon>
        <taxon>Bacillaceae</taxon>
        <taxon>Bacillus</taxon>
    </lineage>
</organism>
<accession>A0ABN0WG28</accession>